<name>A0A1G7DVK3_9BACT</name>
<gene>
    <name evidence="1" type="ORF">SAMN04487996_105353</name>
</gene>
<organism evidence="1 2">
    <name type="scientific">Dyadobacter soli</name>
    <dbReference type="NCBI Taxonomy" id="659014"/>
    <lineage>
        <taxon>Bacteria</taxon>
        <taxon>Pseudomonadati</taxon>
        <taxon>Bacteroidota</taxon>
        <taxon>Cytophagia</taxon>
        <taxon>Cytophagales</taxon>
        <taxon>Spirosomataceae</taxon>
        <taxon>Dyadobacter</taxon>
    </lineage>
</organism>
<dbReference type="AlphaFoldDB" id="A0A1G7DVK3"/>
<evidence type="ECO:0000313" key="2">
    <source>
        <dbReference type="Proteomes" id="UP000198748"/>
    </source>
</evidence>
<proteinExistence type="predicted"/>
<reference evidence="2" key="1">
    <citation type="submission" date="2016-10" db="EMBL/GenBank/DDBJ databases">
        <authorList>
            <person name="Varghese N."/>
            <person name="Submissions S."/>
        </authorList>
    </citation>
    <scope>NUCLEOTIDE SEQUENCE [LARGE SCALE GENOMIC DNA]</scope>
    <source>
        <strain evidence="2">DSM 25329</strain>
    </source>
</reference>
<dbReference type="Pfam" id="PF14903">
    <property type="entry name" value="WG_beta_rep"/>
    <property type="match status" value="1"/>
</dbReference>
<sequence length="350" mass="40500">MFKIPKKYLWLILLGNLACSGLARRKDEKRRDLNVKASITAVMDTTDGTKYLHYYKLANGQVVGQDSIYAFDAIFDCESDGKIRFHDRITDKVGFFDNNGRVVVPAVYNDASRFQNGMAMVIKDAKRVGWDGEDCEKGDCEHWSWEGGSMLLINARNEVLVDKFEMEGYSVINWYSLQMMDIPGDTSLYRSVKGRGEKWYVFVDYEKEFDRWFREEYLAASQDPAKLREFAHDSLVNSLPEYEEWVRMSGDEFIQKCGNRLTSRLQPIRDRTIRIFTGLTMFGLNPYIHTGPSFEPFFDGCIPGDAGRYPAFDVTSNFMDKSGKLEYQEQYSFLRTDNGYKLIGVSWRNP</sequence>
<accession>A0A1G7DVK3</accession>
<keyword evidence="2" id="KW-1185">Reference proteome</keyword>
<evidence type="ECO:0000313" key="1">
    <source>
        <dbReference type="EMBL" id="SDE55206.1"/>
    </source>
</evidence>
<dbReference type="STRING" id="659014.SAMN04487996_105353"/>
<dbReference type="OrthoDB" id="697275at2"/>
<dbReference type="EMBL" id="FNAN01000005">
    <property type="protein sequence ID" value="SDE55206.1"/>
    <property type="molecule type" value="Genomic_DNA"/>
</dbReference>
<dbReference type="InterPro" id="IPR032774">
    <property type="entry name" value="WG_beta_rep"/>
</dbReference>
<dbReference type="Proteomes" id="UP000198748">
    <property type="component" value="Unassembled WGS sequence"/>
</dbReference>
<protein>
    <submittedName>
        <fullName evidence="1">WG containing repeat-containing protein</fullName>
    </submittedName>
</protein>
<dbReference type="RefSeq" id="WP_090148946.1">
    <property type="nucleotide sequence ID" value="NZ_FNAN01000005.1"/>
</dbReference>